<name>A0A7U2MZG4_ASPFN</name>
<evidence type="ECO:0000313" key="1">
    <source>
        <dbReference type="EMBL" id="QRD92678.1"/>
    </source>
</evidence>
<sequence>MTSSECQSLDSAQGYQTQYRLREYFGSYCTVPIKVLLVARILAITDTTCPTIARRKSILIFNTRLHNGVSET</sequence>
<dbReference type="VEuPathDB" id="FungiDB:AFLA_014068"/>
<dbReference type="AlphaFoldDB" id="A0A7U2MZG4"/>
<accession>A0A7U2MZG4</accession>
<gene>
    <name evidence="1" type="ORF">F9C07_12639</name>
</gene>
<dbReference type="Proteomes" id="UP000596276">
    <property type="component" value="Chromosome 8"/>
</dbReference>
<keyword evidence="2" id="KW-1185">Reference proteome</keyword>
<dbReference type="EMBL" id="CP044616">
    <property type="protein sequence ID" value="QRD92678.1"/>
    <property type="molecule type" value="Genomic_DNA"/>
</dbReference>
<organism evidence="1 2">
    <name type="scientific">Aspergillus flavus (strain ATCC 200026 / FGSC A1120 / IAM 13836 / NRRL 3357 / JCM 12722 / SRRC 167)</name>
    <dbReference type="NCBI Taxonomy" id="332952"/>
    <lineage>
        <taxon>Eukaryota</taxon>
        <taxon>Fungi</taxon>
        <taxon>Dikarya</taxon>
        <taxon>Ascomycota</taxon>
        <taxon>Pezizomycotina</taxon>
        <taxon>Eurotiomycetes</taxon>
        <taxon>Eurotiomycetidae</taxon>
        <taxon>Eurotiales</taxon>
        <taxon>Aspergillaceae</taxon>
        <taxon>Aspergillus</taxon>
        <taxon>Aspergillus subgen. Circumdati</taxon>
    </lineage>
</organism>
<reference evidence="2" key="1">
    <citation type="journal article" date="2021" name="G3 (Bethesda)">
        <title>Chromosome assembled and annotated genome sequence of Aspergillus flavus NRRL 3357.</title>
        <authorList>
            <person name="Skerker J.M."/>
            <person name="Pianalto K.M."/>
            <person name="Mondo S.J."/>
            <person name="Yang K."/>
            <person name="Arkin A.P."/>
            <person name="Keller N.P."/>
            <person name="Grigoriev I.V."/>
            <person name="Louise Glass N.L."/>
        </authorList>
    </citation>
    <scope>NUCLEOTIDE SEQUENCE [LARGE SCALE GENOMIC DNA]</scope>
    <source>
        <strain evidence="2">ATCC 200026 / FGSC A1120 / IAM 13836 / NRRL 3357 / JCM 12722 / SRRC 167</strain>
    </source>
</reference>
<dbReference type="VEuPathDB" id="FungiDB:F9C07_12639"/>
<proteinExistence type="predicted"/>
<protein>
    <submittedName>
        <fullName evidence="1">Uncharacterized protein</fullName>
    </submittedName>
</protein>
<evidence type="ECO:0000313" key="2">
    <source>
        <dbReference type="Proteomes" id="UP000596276"/>
    </source>
</evidence>